<organism evidence="2 3">
    <name type="scientific">Fundidesulfovibrio magnetotacticus</name>
    <dbReference type="NCBI Taxonomy" id="2730080"/>
    <lineage>
        <taxon>Bacteria</taxon>
        <taxon>Pseudomonadati</taxon>
        <taxon>Thermodesulfobacteriota</taxon>
        <taxon>Desulfovibrionia</taxon>
        <taxon>Desulfovibrionales</taxon>
        <taxon>Desulfovibrionaceae</taxon>
        <taxon>Fundidesulfovibrio</taxon>
    </lineage>
</organism>
<reference evidence="2 3" key="1">
    <citation type="submission" date="2020-04" db="EMBL/GenBank/DDBJ databases">
        <authorList>
            <consortium name="Desulfovibrio sp. FSS-1 genome sequencing consortium"/>
            <person name="Shimoshige H."/>
            <person name="Kobayashi H."/>
            <person name="Maekawa T."/>
        </authorList>
    </citation>
    <scope>NUCLEOTIDE SEQUENCE [LARGE SCALE GENOMIC DNA]</scope>
    <source>
        <strain evidence="2 3">SIID29052-01</strain>
    </source>
</reference>
<dbReference type="InterPro" id="IPR035985">
    <property type="entry name" value="Ubiquitin-activating_enz"/>
</dbReference>
<evidence type="ECO:0000259" key="1">
    <source>
        <dbReference type="Pfam" id="PF00899"/>
    </source>
</evidence>
<dbReference type="NCBIfam" id="NF006395">
    <property type="entry name" value="PRK08644.1"/>
    <property type="match status" value="1"/>
</dbReference>
<dbReference type="NCBIfam" id="TIGR02354">
    <property type="entry name" value="thiF_fam2"/>
    <property type="match status" value="1"/>
</dbReference>
<dbReference type="EMBL" id="BLTE01000001">
    <property type="protein sequence ID" value="GFK92674.1"/>
    <property type="molecule type" value="Genomic_DNA"/>
</dbReference>
<dbReference type="GO" id="GO:0008641">
    <property type="term" value="F:ubiquitin-like modifier activating enzyme activity"/>
    <property type="evidence" value="ECO:0007669"/>
    <property type="project" value="InterPro"/>
</dbReference>
<dbReference type="PANTHER" id="PTHR43267:SF3">
    <property type="entry name" value="THIF PROTEIN"/>
    <property type="match status" value="1"/>
</dbReference>
<dbReference type="Pfam" id="PF00899">
    <property type="entry name" value="ThiF"/>
    <property type="match status" value="1"/>
</dbReference>
<keyword evidence="2" id="KW-0436">Ligase</keyword>
<dbReference type="EC" id="6.1.-.-" evidence="2"/>
<accession>A0A6V8LLU3</accession>
<dbReference type="InterPro" id="IPR012729">
    <property type="entry name" value="ThiF_fam2"/>
</dbReference>
<dbReference type="Gene3D" id="3.40.50.720">
    <property type="entry name" value="NAD(P)-binding Rossmann-like Domain"/>
    <property type="match status" value="1"/>
</dbReference>
<gene>
    <name evidence="2" type="primary">tcdA_1</name>
    <name evidence="2" type="ORF">NNJEOMEG_00500</name>
</gene>
<dbReference type="SUPFAM" id="SSF69572">
    <property type="entry name" value="Activating enzymes of the ubiquitin-like proteins"/>
    <property type="match status" value="1"/>
</dbReference>
<reference evidence="2 3" key="2">
    <citation type="submission" date="2020-05" db="EMBL/GenBank/DDBJ databases">
        <title>Draft genome sequence of Desulfovibrio sp. strainFSS-1.</title>
        <authorList>
            <person name="Shimoshige H."/>
            <person name="Kobayashi H."/>
            <person name="Maekawa T."/>
        </authorList>
    </citation>
    <scope>NUCLEOTIDE SEQUENCE [LARGE SCALE GENOMIC DNA]</scope>
    <source>
        <strain evidence="2 3">SIID29052-01</strain>
    </source>
</reference>
<dbReference type="GO" id="GO:0061504">
    <property type="term" value="P:cyclic threonylcarbamoyladenosine biosynthetic process"/>
    <property type="evidence" value="ECO:0007669"/>
    <property type="project" value="TreeGrafter"/>
</dbReference>
<name>A0A6V8LLU3_9BACT</name>
<dbReference type="GO" id="GO:0061503">
    <property type="term" value="F:tRNA threonylcarbamoyladenosine dehydratase"/>
    <property type="evidence" value="ECO:0007669"/>
    <property type="project" value="TreeGrafter"/>
</dbReference>
<comment type="caution">
    <text evidence="2">The sequence shown here is derived from an EMBL/GenBank/DDBJ whole genome shotgun (WGS) entry which is preliminary data.</text>
</comment>
<dbReference type="PANTHER" id="PTHR43267">
    <property type="entry name" value="TRNA THREONYLCARBAMOYLADENOSINE DEHYDRATASE"/>
    <property type="match status" value="1"/>
</dbReference>
<dbReference type="InterPro" id="IPR000594">
    <property type="entry name" value="ThiF_NAD_FAD-bd"/>
</dbReference>
<protein>
    <submittedName>
        <fullName evidence="2">tRNA threonylcarbamoyladenosine dehydratase</fullName>
        <ecNumber evidence="2">6.1.-.-</ecNumber>
    </submittedName>
</protein>
<dbReference type="RefSeq" id="WP_173080938.1">
    <property type="nucleotide sequence ID" value="NZ_BLTE01000001.1"/>
</dbReference>
<proteinExistence type="predicted"/>
<dbReference type="InterPro" id="IPR045886">
    <property type="entry name" value="ThiF/MoeB/HesA"/>
</dbReference>
<dbReference type="AlphaFoldDB" id="A0A6V8LLU3"/>
<evidence type="ECO:0000313" key="3">
    <source>
        <dbReference type="Proteomes" id="UP000494245"/>
    </source>
</evidence>
<feature type="domain" description="THIF-type NAD/FAD binding fold" evidence="1">
    <location>
        <begin position="12"/>
        <end position="155"/>
    </location>
</feature>
<dbReference type="Proteomes" id="UP000494245">
    <property type="component" value="Unassembled WGS sequence"/>
</dbReference>
<keyword evidence="3" id="KW-1185">Reference proteome</keyword>
<sequence>MNAFRQGIARYLSPEELVRVRAVRVGVAGAGGLGSNCAQMLVRSGFEDLVVVDHDTVEHSNLNRQFFFARQVGMPKVQALRANLLDINPDAAVRAVQERITSDNVGELFRDRHVVVEAFDAAQAKKMLVEALLGTGVFLVAASGLAGCGESDRIVTRRVREDFYLVGDFASEATAQCPPLAPRVTLAAAKQADIVLDFALRRPL</sequence>
<evidence type="ECO:0000313" key="2">
    <source>
        <dbReference type="EMBL" id="GFK92674.1"/>
    </source>
</evidence>